<dbReference type="PANTHER" id="PTHR32552:SF81">
    <property type="entry name" value="TONB-DEPENDENT OUTER MEMBRANE RECEPTOR"/>
    <property type="match status" value="1"/>
</dbReference>
<evidence type="ECO:0000256" key="15">
    <source>
        <dbReference type="SAM" id="MobiDB-lite"/>
    </source>
</evidence>
<keyword evidence="7" id="KW-0408">Iron</keyword>
<feature type="chain" id="PRO_5045145665" evidence="16">
    <location>
        <begin position="32"/>
        <end position="829"/>
    </location>
</feature>
<keyword evidence="5" id="KW-0410">Iron transport</keyword>
<feature type="compositionally biased region" description="Low complexity" evidence="15">
    <location>
        <begin position="537"/>
        <end position="548"/>
    </location>
</feature>
<evidence type="ECO:0000256" key="13">
    <source>
        <dbReference type="PROSITE-ProRule" id="PRU01360"/>
    </source>
</evidence>
<keyword evidence="16" id="KW-0732">Signal</keyword>
<dbReference type="Gene3D" id="2.170.130.10">
    <property type="entry name" value="TonB-dependent receptor, plug domain"/>
    <property type="match status" value="1"/>
</dbReference>
<evidence type="ECO:0000313" key="19">
    <source>
        <dbReference type="EMBL" id="MYN39399.1"/>
    </source>
</evidence>
<evidence type="ECO:0000256" key="11">
    <source>
        <dbReference type="ARBA" id="ARBA00023170"/>
    </source>
</evidence>
<evidence type="ECO:0000256" key="3">
    <source>
        <dbReference type="ARBA" id="ARBA00022448"/>
    </source>
</evidence>
<protein>
    <submittedName>
        <fullName evidence="19">TonB-dependent receptor</fullName>
    </submittedName>
</protein>
<evidence type="ECO:0000256" key="10">
    <source>
        <dbReference type="ARBA" id="ARBA00023136"/>
    </source>
</evidence>
<keyword evidence="20" id="KW-1185">Reference proteome</keyword>
<dbReference type="RefSeq" id="WP_161044492.1">
    <property type="nucleotide sequence ID" value="NZ_WWCS01000004.1"/>
</dbReference>
<dbReference type="Proteomes" id="UP000466332">
    <property type="component" value="Unassembled WGS sequence"/>
</dbReference>
<keyword evidence="9 14" id="KW-0798">TonB box</keyword>
<dbReference type="InterPro" id="IPR037066">
    <property type="entry name" value="Plug_dom_sf"/>
</dbReference>
<name>A0ABW9WEI0_9BURK</name>
<dbReference type="Pfam" id="PF07715">
    <property type="entry name" value="Plug"/>
    <property type="match status" value="1"/>
</dbReference>
<feature type="region of interest" description="Disordered" evidence="15">
    <location>
        <begin position="537"/>
        <end position="556"/>
    </location>
</feature>
<evidence type="ECO:0000259" key="17">
    <source>
        <dbReference type="Pfam" id="PF00593"/>
    </source>
</evidence>
<dbReference type="SUPFAM" id="SSF56935">
    <property type="entry name" value="Porins"/>
    <property type="match status" value="1"/>
</dbReference>
<accession>A0ABW9WEI0</accession>
<comment type="caution">
    <text evidence="19">The sequence shown here is derived from an EMBL/GenBank/DDBJ whole genome shotgun (WGS) entry which is preliminary data.</text>
</comment>
<organism evidence="19 20">
    <name type="scientific">Duganella margarita</name>
    <dbReference type="NCBI Taxonomy" id="2692170"/>
    <lineage>
        <taxon>Bacteria</taxon>
        <taxon>Pseudomonadati</taxon>
        <taxon>Pseudomonadota</taxon>
        <taxon>Betaproteobacteria</taxon>
        <taxon>Burkholderiales</taxon>
        <taxon>Oxalobacteraceae</taxon>
        <taxon>Telluria group</taxon>
        <taxon>Duganella</taxon>
    </lineage>
</organism>
<evidence type="ECO:0000256" key="12">
    <source>
        <dbReference type="ARBA" id="ARBA00023237"/>
    </source>
</evidence>
<evidence type="ECO:0000256" key="2">
    <source>
        <dbReference type="ARBA" id="ARBA00009810"/>
    </source>
</evidence>
<comment type="subcellular location">
    <subcellularLocation>
        <location evidence="1 13">Cell outer membrane</location>
        <topology evidence="1 13">Multi-pass membrane protein</topology>
    </subcellularLocation>
</comment>
<evidence type="ECO:0000256" key="16">
    <source>
        <dbReference type="SAM" id="SignalP"/>
    </source>
</evidence>
<evidence type="ECO:0000256" key="1">
    <source>
        <dbReference type="ARBA" id="ARBA00004571"/>
    </source>
</evidence>
<evidence type="ECO:0000256" key="5">
    <source>
        <dbReference type="ARBA" id="ARBA00022496"/>
    </source>
</evidence>
<evidence type="ECO:0000313" key="20">
    <source>
        <dbReference type="Proteomes" id="UP000466332"/>
    </source>
</evidence>
<feature type="signal peptide" evidence="16">
    <location>
        <begin position="1"/>
        <end position="31"/>
    </location>
</feature>
<evidence type="ECO:0000256" key="4">
    <source>
        <dbReference type="ARBA" id="ARBA00022452"/>
    </source>
</evidence>
<dbReference type="InterPro" id="IPR012910">
    <property type="entry name" value="Plug_dom"/>
</dbReference>
<keyword evidence="10 13" id="KW-0472">Membrane</keyword>
<feature type="domain" description="TonB-dependent receptor-like beta-barrel" evidence="17">
    <location>
        <begin position="320"/>
        <end position="795"/>
    </location>
</feature>
<keyword evidence="3 13" id="KW-0813">Transport</keyword>
<keyword evidence="11 19" id="KW-0675">Receptor</keyword>
<keyword evidence="4 13" id="KW-1134">Transmembrane beta strand</keyword>
<dbReference type="InterPro" id="IPR000531">
    <property type="entry name" value="Beta-barrel_TonB"/>
</dbReference>
<dbReference type="Pfam" id="PF00593">
    <property type="entry name" value="TonB_dep_Rec_b-barrel"/>
    <property type="match status" value="1"/>
</dbReference>
<evidence type="ECO:0000259" key="18">
    <source>
        <dbReference type="Pfam" id="PF07715"/>
    </source>
</evidence>
<comment type="similarity">
    <text evidence="2 13 14">Belongs to the TonB-dependent receptor family.</text>
</comment>
<evidence type="ECO:0000256" key="9">
    <source>
        <dbReference type="ARBA" id="ARBA00023077"/>
    </source>
</evidence>
<keyword evidence="12 13" id="KW-0998">Cell outer membrane</keyword>
<keyword evidence="6 13" id="KW-0812">Transmembrane</keyword>
<evidence type="ECO:0000256" key="6">
    <source>
        <dbReference type="ARBA" id="ARBA00022692"/>
    </source>
</evidence>
<dbReference type="PANTHER" id="PTHR32552">
    <property type="entry name" value="FERRICHROME IRON RECEPTOR-RELATED"/>
    <property type="match status" value="1"/>
</dbReference>
<proteinExistence type="inferred from homology"/>
<keyword evidence="8" id="KW-0406">Ion transport</keyword>
<sequence>MNLHVPQSGKRLLTPISLAIFALMTNATVYAADTAPAAADAQAGSAAPAAEQSAPQAAPAAPADSGKITEVYVTATKRTTSLQKTPVAVTALNAAALDDNHVQTIQDVVNLVPGFSATGQGDHGVITMTMRGIGNDSAKTEYADPEVASFVDGVYSPRPEGATALLFDLDAIEVLRGPQGTLWGRNSTVGAVNMQTVKPEIGSNAGNFELGYGNYARLGARGALNIPINSTMAMRVSVVHEQHDGYVDYQAPNIPSLASQQAAAAPVIAAWNTAHPTNPIAFQPINPNNYVRMGKKYSAQDQSAARLSFLWQPSADLKWNISYEHYIDRGTPSINLLQQQRPGQDFWSALVDTAPSVDRESNSVRSRVDWQINPDIAMAYIAGYSRFNGSSTFDQDGGANPATSFTTASSSASAGYQANNTVGSKYKNYSHELEFMSTGKREVDWLLGLYYANEDNSIRFDIPIMNGTQQGTINWQGSFIQPKETVDSTAAFGQATWNIADAWHLTGGFRYTSDKRKNIGGTNNNFSDYANSPLVPVSPSSDPLSPSSGFTTYQRNDGEYKDHKLTGLGRISYDIDKNNMVFASVSTGYKSGGLQDGGRPYGSETLTNYEVGSKSTFLGGKVRMNNSAYYEKFKGFQFSAPVTNPDGTRGLATNNAEGANVWGLETEIAAKITPVDRVQFTAAYTHAKLKKLIGGSNDYVLPKCSIPDISTCLDVTGNDMPHAPKFAMQLQYQHSFELADGTLIPRISTHYETASWLSVFNLGEPDRQKAYNRTDIGLRYDAQAKWYFDAFVRNVEDGKIKTSAMNANGPWQAQYLPPRTFGINVGRSF</sequence>
<dbReference type="InterPro" id="IPR039426">
    <property type="entry name" value="TonB-dep_rcpt-like"/>
</dbReference>
<evidence type="ECO:0000256" key="14">
    <source>
        <dbReference type="RuleBase" id="RU003357"/>
    </source>
</evidence>
<evidence type="ECO:0000256" key="8">
    <source>
        <dbReference type="ARBA" id="ARBA00023065"/>
    </source>
</evidence>
<dbReference type="EMBL" id="WWCS01000004">
    <property type="protein sequence ID" value="MYN39399.1"/>
    <property type="molecule type" value="Genomic_DNA"/>
</dbReference>
<dbReference type="InterPro" id="IPR036942">
    <property type="entry name" value="Beta-barrel_TonB_sf"/>
</dbReference>
<reference evidence="19 20" key="1">
    <citation type="submission" date="2019-12" db="EMBL/GenBank/DDBJ databases">
        <title>Novel species isolated from a subtropical stream in China.</title>
        <authorList>
            <person name="Lu H."/>
        </authorList>
    </citation>
    <scope>NUCLEOTIDE SEQUENCE [LARGE SCALE GENOMIC DNA]</scope>
    <source>
        <strain evidence="19 20">FT109W</strain>
    </source>
</reference>
<dbReference type="PROSITE" id="PS52016">
    <property type="entry name" value="TONB_DEPENDENT_REC_3"/>
    <property type="match status" value="1"/>
</dbReference>
<feature type="domain" description="TonB-dependent receptor plug" evidence="18">
    <location>
        <begin position="82"/>
        <end position="190"/>
    </location>
</feature>
<evidence type="ECO:0000256" key="7">
    <source>
        <dbReference type="ARBA" id="ARBA00023004"/>
    </source>
</evidence>
<gene>
    <name evidence="19" type="ORF">GTP55_08440</name>
</gene>
<dbReference type="Gene3D" id="2.40.170.20">
    <property type="entry name" value="TonB-dependent receptor, beta-barrel domain"/>
    <property type="match status" value="1"/>
</dbReference>